<dbReference type="InterPro" id="IPR013320">
    <property type="entry name" value="ConA-like_dom_sf"/>
</dbReference>
<sequence>MSSAKLRVSLYKVDLGTLYQKFLDEKIEDDSFNFLTDEDLKRLGVETIGDRIRLRESMRHLDVPESSLQPDKVPLSIEKTRIMNGNYRNQDNSDDENRFAMRKTTYWEIYGVQRFSYRGRRKYTPLLHQSFDGGMIITNDVFGLTIRQFDRMYKACLERRKIKEPWILNLRYPDKSSKEYLEYLENCTDCNTGLVDFFLGVQKYAPNATVTRDLGIPPNFDKQWKSIIRLWCRLNNMSSNRLSAKVHKWADSTLTVDHKDFDTNRLFHGRMNLKAIWMLPRDWHYGGWPRSGEIDIMESRGNQKAVCGGNDHGVGEVSSTLHWGPSSNHNAYGKTHGERLVTLF</sequence>
<accession>A0A8S3T8Y3</accession>
<reference evidence="3" key="1">
    <citation type="submission" date="2021-03" db="EMBL/GenBank/DDBJ databases">
        <authorList>
            <person name="Bekaert M."/>
        </authorList>
    </citation>
    <scope>NUCLEOTIDE SEQUENCE</scope>
</reference>
<evidence type="ECO:0000256" key="1">
    <source>
        <dbReference type="ARBA" id="ARBA00006865"/>
    </source>
</evidence>
<dbReference type="Gene3D" id="2.60.120.200">
    <property type="match status" value="1"/>
</dbReference>
<keyword evidence="4" id="KW-1185">Reference proteome</keyword>
<dbReference type="Gene3D" id="1.10.150.50">
    <property type="entry name" value="Transcription Factor, Ets-1"/>
    <property type="match status" value="1"/>
</dbReference>
<dbReference type="SUPFAM" id="SSF49899">
    <property type="entry name" value="Concanavalin A-like lectins/glucanases"/>
    <property type="match status" value="1"/>
</dbReference>
<gene>
    <name evidence="3" type="ORF">MEDL_40856</name>
</gene>
<dbReference type="InterPro" id="IPR050546">
    <property type="entry name" value="Glycosyl_Hydrlase_16"/>
</dbReference>
<dbReference type="EMBL" id="CAJPWZ010001979">
    <property type="protein sequence ID" value="CAG2227857.1"/>
    <property type="molecule type" value="Genomic_DNA"/>
</dbReference>
<dbReference type="PROSITE" id="PS50105">
    <property type="entry name" value="SAM_DOMAIN"/>
    <property type="match status" value="1"/>
</dbReference>
<dbReference type="PANTHER" id="PTHR10963">
    <property type="entry name" value="GLYCOSYL HYDROLASE-RELATED"/>
    <property type="match status" value="1"/>
</dbReference>
<comment type="similarity">
    <text evidence="1">Belongs to the glycosyl hydrolase 16 family.</text>
</comment>
<evidence type="ECO:0000313" key="3">
    <source>
        <dbReference type="EMBL" id="CAG2227857.1"/>
    </source>
</evidence>
<dbReference type="InterPro" id="IPR013761">
    <property type="entry name" value="SAM/pointed_sf"/>
</dbReference>
<dbReference type="OrthoDB" id="6160580at2759"/>
<evidence type="ECO:0000313" key="4">
    <source>
        <dbReference type="Proteomes" id="UP000683360"/>
    </source>
</evidence>
<dbReference type="AlphaFoldDB" id="A0A8S3T8Y3"/>
<dbReference type="PANTHER" id="PTHR10963:SF55">
    <property type="entry name" value="GLYCOSIDE HYDROLASE FAMILY 16 PROTEIN"/>
    <property type="match status" value="1"/>
</dbReference>
<dbReference type="SUPFAM" id="SSF47769">
    <property type="entry name" value="SAM/Pointed domain"/>
    <property type="match status" value="1"/>
</dbReference>
<feature type="domain" description="SAM" evidence="2">
    <location>
        <begin position="1"/>
        <end position="64"/>
    </location>
</feature>
<dbReference type="CDD" id="cd09487">
    <property type="entry name" value="SAM_superfamily"/>
    <property type="match status" value="1"/>
</dbReference>
<protein>
    <recommendedName>
        <fullName evidence="2">SAM domain-containing protein</fullName>
    </recommendedName>
</protein>
<dbReference type="Proteomes" id="UP000683360">
    <property type="component" value="Unassembled WGS sequence"/>
</dbReference>
<name>A0A8S3T8Y3_MYTED</name>
<evidence type="ECO:0000259" key="2">
    <source>
        <dbReference type="PROSITE" id="PS50105"/>
    </source>
</evidence>
<dbReference type="InterPro" id="IPR001660">
    <property type="entry name" value="SAM"/>
</dbReference>
<proteinExistence type="inferred from homology"/>
<comment type="caution">
    <text evidence="3">The sequence shown here is derived from an EMBL/GenBank/DDBJ whole genome shotgun (WGS) entry which is preliminary data.</text>
</comment>
<organism evidence="3 4">
    <name type="scientific">Mytilus edulis</name>
    <name type="common">Blue mussel</name>
    <dbReference type="NCBI Taxonomy" id="6550"/>
    <lineage>
        <taxon>Eukaryota</taxon>
        <taxon>Metazoa</taxon>
        <taxon>Spiralia</taxon>
        <taxon>Lophotrochozoa</taxon>
        <taxon>Mollusca</taxon>
        <taxon>Bivalvia</taxon>
        <taxon>Autobranchia</taxon>
        <taxon>Pteriomorphia</taxon>
        <taxon>Mytilida</taxon>
        <taxon>Mytiloidea</taxon>
        <taxon>Mytilidae</taxon>
        <taxon>Mytilinae</taxon>
        <taxon>Mytilus</taxon>
    </lineage>
</organism>